<dbReference type="EMBL" id="JABWDY010014835">
    <property type="protein sequence ID" value="KAF5197298.1"/>
    <property type="molecule type" value="Genomic_DNA"/>
</dbReference>
<accession>A0A7J6WK26</accession>
<gene>
    <name evidence="2" type="ORF">FRX31_013115</name>
</gene>
<proteinExistence type="predicted"/>
<dbReference type="InterPro" id="IPR055566">
    <property type="entry name" value="ARM_LIN"/>
</dbReference>
<dbReference type="Proteomes" id="UP000554482">
    <property type="component" value="Unassembled WGS sequence"/>
</dbReference>
<evidence type="ECO:0000313" key="2">
    <source>
        <dbReference type="EMBL" id="KAF5197298.1"/>
    </source>
</evidence>
<dbReference type="PANTHER" id="PTHR47446:SF3">
    <property type="entry name" value="RING-TYPE E3 UBIQUITIN TRANSFERASE"/>
    <property type="match status" value="1"/>
</dbReference>
<reference evidence="2 3" key="1">
    <citation type="submission" date="2020-06" db="EMBL/GenBank/DDBJ databases">
        <title>Transcriptomic and genomic resources for Thalictrum thalictroides and T. hernandezii: Facilitating candidate gene discovery in an emerging model plant lineage.</title>
        <authorList>
            <person name="Arias T."/>
            <person name="Riano-Pachon D.M."/>
            <person name="Di Stilio V.S."/>
        </authorList>
    </citation>
    <scope>NUCLEOTIDE SEQUENCE [LARGE SCALE GENOMIC DNA]</scope>
    <source>
        <strain evidence="3">cv. WT478/WT964</strain>
        <tissue evidence="2">Leaves</tissue>
    </source>
</reference>
<name>A0A7J6WK26_THATH</name>
<protein>
    <recommendedName>
        <fullName evidence="1">Putative E3 ubiquitin-protein ligase LIN ARM-like domain-containing protein</fullName>
    </recommendedName>
</protein>
<dbReference type="Pfam" id="PF23628">
    <property type="entry name" value="ARM_LIN_C"/>
    <property type="match status" value="1"/>
</dbReference>
<evidence type="ECO:0000259" key="1">
    <source>
        <dbReference type="Pfam" id="PF23628"/>
    </source>
</evidence>
<dbReference type="PANTHER" id="PTHR47446">
    <property type="entry name" value="RING-TYPE E3 UBIQUITIN TRANSFERASE"/>
    <property type="match status" value="1"/>
</dbReference>
<organism evidence="2 3">
    <name type="scientific">Thalictrum thalictroides</name>
    <name type="common">Rue-anemone</name>
    <name type="synonym">Anemone thalictroides</name>
    <dbReference type="NCBI Taxonomy" id="46969"/>
    <lineage>
        <taxon>Eukaryota</taxon>
        <taxon>Viridiplantae</taxon>
        <taxon>Streptophyta</taxon>
        <taxon>Embryophyta</taxon>
        <taxon>Tracheophyta</taxon>
        <taxon>Spermatophyta</taxon>
        <taxon>Magnoliopsida</taxon>
        <taxon>Ranunculales</taxon>
        <taxon>Ranunculaceae</taxon>
        <taxon>Thalictroideae</taxon>
        <taxon>Thalictrum</taxon>
    </lineage>
</organism>
<keyword evidence="3" id="KW-1185">Reference proteome</keyword>
<comment type="caution">
    <text evidence="2">The sequence shown here is derived from an EMBL/GenBank/DDBJ whole genome shotgun (WGS) entry which is preliminary data.</text>
</comment>
<sequence>MILNWTLYREEAIETLIEALRRKDFPISQIMALDEFASLSGRLSASGNSLIEARLLQTAGLDQSCKALMKAERLDEEEKAAQSWEKRVAFVLCNHENGSTFKAYCRPGPGYI</sequence>
<dbReference type="InterPro" id="IPR052858">
    <property type="entry name" value="E3_ubiquitin-ligase_LIN"/>
</dbReference>
<dbReference type="AlphaFoldDB" id="A0A7J6WK26"/>
<feature type="domain" description="Putative E3 ubiquitin-protein ligase LIN ARM-like" evidence="1">
    <location>
        <begin position="6"/>
        <end position="103"/>
    </location>
</feature>
<evidence type="ECO:0000313" key="3">
    <source>
        <dbReference type="Proteomes" id="UP000554482"/>
    </source>
</evidence>